<dbReference type="AlphaFoldDB" id="A0A3E0VAN6"/>
<dbReference type="GO" id="GO:0046677">
    <property type="term" value="P:response to antibiotic"/>
    <property type="evidence" value="ECO:0007669"/>
    <property type="project" value="InterPro"/>
</dbReference>
<dbReference type="InterPro" id="IPR004111">
    <property type="entry name" value="Repressor_TetR_C"/>
</dbReference>
<dbReference type="PANTHER" id="PTHR30055:SF151">
    <property type="entry name" value="TRANSCRIPTIONAL REGULATORY PROTEIN"/>
    <property type="match status" value="1"/>
</dbReference>
<organism evidence="7 8">
    <name type="scientific">Subtercola boreus</name>
    <dbReference type="NCBI Taxonomy" id="120213"/>
    <lineage>
        <taxon>Bacteria</taxon>
        <taxon>Bacillati</taxon>
        <taxon>Actinomycetota</taxon>
        <taxon>Actinomycetes</taxon>
        <taxon>Micrococcales</taxon>
        <taxon>Microbacteriaceae</taxon>
        <taxon>Subtercola</taxon>
    </lineage>
</organism>
<evidence type="ECO:0000256" key="1">
    <source>
        <dbReference type="ARBA" id="ARBA00022491"/>
    </source>
</evidence>
<dbReference type="InterPro" id="IPR009057">
    <property type="entry name" value="Homeodomain-like_sf"/>
</dbReference>
<evidence type="ECO:0000256" key="2">
    <source>
        <dbReference type="ARBA" id="ARBA00023015"/>
    </source>
</evidence>
<proteinExistence type="predicted"/>
<keyword evidence="2" id="KW-0805">Transcription regulation</keyword>
<gene>
    <name evidence="7" type="ORF">B7R21_17545</name>
</gene>
<sequence>MGRPSEPLLSRALIVETALRLVDREGPDALVMRRIARDLDVNPSSLYNHVESRVDVIEEIRGIISASIDGEAFVTEPWADAVISWAHSYRSAFAAHPRVIPLLTSQVSTSPVILRVYEQFTLAANRAGWADSDILPVLTALESFILGSVLDMSGPTVLFNPRGQEAEFPAFFRAFSALKAVDQNDPVAGPAFELGLRGLVRGLLELRAL</sequence>
<name>A0A3E0VAN6_9MICO</name>
<feature type="DNA-binding region" description="H-T-H motif" evidence="5">
    <location>
        <begin position="31"/>
        <end position="50"/>
    </location>
</feature>
<dbReference type="GO" id="GO:0045892">
    <property type="term" value="P:negative regulation of DNA-templated transcription"/>
    <property type="evidence" value="ECO:0007669"/>
    <property type="project" value="InterPro"/>
</dbReference>
<evidence type="ECO:0000259" key="6">
    <source>
        <dbReference type="PROSITE" id="PS50977"/>
    </source>
</evidence>
<dbReference type="PROSITE" id="PS50977">
    <property type="entry name" value="HTH_TETR_2"/>
    <property type="match status" value="1"/>
</dbReference>
<keyword evidence="1" id="KW-0678">Repressor</keyword>
<dbReference type="Pfam" id="PF00440">
    <property type="entry name" value="TetR_N"/>
    <property type="match status" value="1"/>
</dbReference>
<dbReference type="InterPro" id="IPR003012">
    <property type="entry name" value="Tet_transcr_reg_TetR"/>
</dbReference>
<keyword evidence="4" id="KW-0804">Transcription</keyword>
<dbReference type="InterPro" id="IPR050109">
    <property type="entry name" value="HTH-type_TetR-like_transc_reg"/>
</dbReference>
<evidence type="ECO:0000256" key="3">
    <source>
        <dbReference type="ARBA" id="ARBA00023125"/>
    </source>
</evidence>
<protein>
    <recommendedName>
        <fullName evidence="6">HTH tetR-type domain-containing protein</fullName>
    </recommendedName>
</protein>
<comment type="caution">
    <text evidence="7">The sequence shown here is derived from an EMBL/GenBank/DDBJ whole genome shotgun (WGS) entry which is preliminary data.</text>
</comment>
<dbReference type="PANTHER" id="PTHR30055">
    <property type="entry name" value="HTH-TYPE TRANSCRIPTIONAL REGULATOR RUTR"/>
    <property type="match status" value="1"/>
</dbReference>
<dbReference type="Proteomes" id="UP000256709">
    <property type="component" value="Unassembled WGS sequence"/>
</dbReference>
<dbReference type="Pfam" id="PF02909">
    <property type="entry name" value="TetR_C_1"/>
    <property type="match status" value="1"/>
</dbReference>
<dbReference type="InterPro" id="IPR001647">
    <property type="entry name" value="HTH_TetR"/>
</dbReference>
<dbReference type="Gene3D" id="1.10.357.10">
    <property type="entry name" value="Tetracycline Repressor, domain 2"/>
    <property type="match status" value="1"/>
</dbReference>
<dbReference type="OrthoDB" id="3291296at2"/>
<dbReference type="GO" id="GO:0000976">
    <property type="term" value="F:transcription cis-regulatory region binding"/>
    <property type="evidence" value="ECO:0007669"/>
    <property type="project" value="TreeGrafter"/>
</dbReference>
<evidence type="ECO:0000256" key="5">
    <source>
        <dbReference type="PROSITE-ProRule" id="PRU00335"/>
    </source>
</evidence>
<dbReference type="GO" id="GO:0003700">
    <property type="term" value="F:DNA-binding transcription factor activity"/>
    <property type="evidence" value="ECO:0007669"/>
    <property type="project" value="TreeGrafter"/>
</dbReference>
<dbReference type="SUPFAM" id="SSF48498">
    <property type="entry name" value="Tetracyclin repressor-like, C-terminal domain"/>
    <property type="match status" value="1"/>
</dbReference>
<reference evidence="7 8" key="1">
    <citation type="submission" date="2017-04" db="EMBL/GenBank/DDBJ databases">
        <title>Comparative genome analysis of Subtercola boreus.</title>
        <authorList>
            <person name="Cho Y.-J."/>
            <person name="Cho A."/>
            <person name="Kim O.-S."/>
            <person name="Lee J.-I."/>
        </authorList>
    </citation>
    <scope>NUCLEOTIDE SEQUENCE [LARGE SCALE GENOMIC DNA]</scope>
    <source>
        <strain evidence="7 8">P27444</strain>
    </source>
</reference>
<dbReference type="InterPro" id="IPR036271">
    <property type="entry name" value="Tet_transcr_reg_TetR-rel_C_sf"/>
</dbReference>
<dbReference type="RefSeq" id="WP_116284561.1">
    <property type="nucleotide sequence ID" value="NZ_NBXA01000034.1"/>
</dbReference>
<dbReference type="EMBL" id="NBXA01000034">
    <property type="protein sequence ID" value="RFA06922.1"/>
    <property type="molecule type" value="Genomic_DNA"/>
</dbReference>
<dbReference type="SUPFAM" id="SSF46689">
    <property type="entry name" value="Homeodomain-like"/>
    <property type="match status" value="1"/>
</dbReference>
<evidence type="ECO:0000313" key="7">
    <source>
        <dbReference type="EMBL" id="RFA06922.1"/>
    </source>
</evidence>
<dbReference type="PRINTS" id="PR00400">
    <property type="entry name" value="TETREPRESSOR"/>
</dbReference>
<accession>A0A3E0VAN6</accession>
<keyword evidence="3 5" id="KW-0238">DNA-binding</keyword>
<evidence type="ECO:0000256" key="4">
    <source>
        <dbReference type="ARBA" id="ARBA00023163"/>
    </source>
</evidence>
<evidence type="ECO:0000313" key="8">
    <source>
        <dbReference type="Proteomes" id="UP000256709"/>
    </source>
</evidence>
<feature type="domain" description="HTH tetR-type" evidence="6">
    <location>
        <begin position="8"/>
        <end position="68"/>
    </location>
</feature>